<dbReference type="OrthoDB" id="8062037at2759"/>
<dbReference type="SMART" id="SM00184">
    <property type="entry name" value="RING"/>
    <property type="match status" value="1"/>
</dbReference>
<dbReference type="PROSITE" id="PS50089">
    <property type="entry name" value="ZF_RING_2"/>
    <property type="match status" value="1"/>
</dbReference>
<dbReference type="GO" id="GO:0008270">
    <property type="term" value="F:zinc ion binding"/>
    <property type="evidence" value="ECO:0007669"/>
    <property type="project" value="UniProtKB-KW"/>
</dbReference>
<dbReference type="Proteomes" id="UP000796880">
    <property type="component" value="Unassembled WGS sequence"/>
</dbReference>
<keyword evidence="1" id="KW-0479">Metal-binding</keyword>
<dbReference type="Gene3D" id="3.30.40.10">
    <property type="entry name" value="Zinc/RING finger domain, C3HC4 (zinc finger)"/>
    <property type="match status" value="1"/>
</dbReference>
<keyword evidence="1" id="KW-0862">Zinc</keyword>
<protein>
    <recommendedName>
        <fullName evidence="3">RING-type domain-containing protein</fullName>
    </recommendedName>
</protein>
<feature type="domain" description="RING-type" evidence="3">
    <location>
        <begin position="121"/>
        <end position="162"/>
    </location>
</feature>
<feature type="region of interest" description="Disordered" evidence="2">
    <location>
        <begin position="48"/>
        <end position="77"/>
    </location>
</feature>
<dbReference type="CDD" id="cd16454">
    <property type="entry name" value="RING-H2_PA-TM-RING"/>
    <property type="match status" value="1"/>
</dbReference>
<evidence type="ECO:0000256" key="1">
    <source>
        <dbReference type="PROSITE-ProRule" id="PRU00175"/>
    </source>
</evidence>
<gene>
    <name evidence="4" type="ORF">FNV43_RR03461</name>
</gene>
<accession>A0A8K0HK12</accession>
<name>A0A8K0HK12_9ROSA</name>
<evidence type="ECO:0000313" key="5">
    <source>
        <dbReference type="Proteomes" id="UP000796880"/>
    </source>
</evidence>
<feature type="compositionally biased region" description="Basic and acidic residues" evidence="2">
    <location>
        <begin position="48"/>
        <end position="69"/>
    </location>
</feature>
<keyword evidence="5" id="KW-1185">Reference proteome</keyword>
<comment type="caution">
    <text evidence="4">The sequence shown here is derived from an EMBL/GenBank/DDBJ whole genome shotgun (WGS) entry which is preliminary data.</text>
</comment>
<dbReference type="SUPFAM" id="SSF57850">
    <property type="entry name" value="RING/U-box"/>
    <property type="match status" value="1"/>
</dbReference>
<proteinExistence type="predicted"/>
<sequence>MCSTKTTSSEWRVVRFTRCGYKWLHKKKKSIIKSAYQDDEHQKLGAEAREAKERLDERLRTQRKSESKRHNNSKALRCGDGRSMVHKELQLHTEVYCSKRNGSRKFSWAKLSWKASDQDECAVCLERFRAGETLLHLPCAHRFHSGCLAPWLENNAHCPCCRMGLITHH</sequence>
<dbReference type="GO" id="GO:0036503">
    <property type="term" value="P:ERAD pathway"/>
    <property type="evidence" value="ECO:0007669"/>
    <property type="project" value="TreeGrafter"/>
</dbReference>
<dbReference type="Pfam" id="PF13639">
    <property type="entry name" value="zf-RING_2"/>
    <property type="match status" value="1"/>
</dbReference>
<dbReference type="GO" id="GO:0004842">
    <property type="term" value="F:ubiquitin-protein transferase activity"/>
    <property type="evidence" value="ECO:0007669"/>
    <property type="project" value="InterPro"/>
</dbReference>
<dbReference type="InterPro" id="IPR013083">
    <property type="entry name" value="Znf_RING/FYVE/PHD"/>
</dbReference>
<organism evidence="4 5">
    <name type="scientific">Rhamnella rubrinervis</name>
    <dbReference type="NCBI Taxonomy" id="2594499"/>
    <lineage>
        <taxon>Eukaryota</taxon>
        <taxon>Viridiplantae</taxon>
        <taxon>Streptophyta</taxon>
        <taxon>Embryophyta</taxon>
        <taxon>Tracheophyta</taxon>
        <taxon>Spermatophyta</taxon>
        <taxon>Magnoliopsida</taxon>
        <taxon>eudicotyledons</taxon>
        <taxon>Gunneridae</taxon>
        <taxon>Pentapetalae</taxon>
        <taxon>rosids</taxon>
        <taxon>fabids</taxon>
        <taxon>Rosales</taxon>
        <taxon>Rhamnaceae</taxon>
        <taxon>rhamnoid group</taxon>
        <taxon>Rhamneae</taxon>
        <taxon>Rhamnella</taxon>
    </lineage>
</organism>
<dbReference type="InterPro" id="IPR042494">
    <property type="entry name" value="RNF103"/>
</dbReference>
<keyword evidence="1" id="KW-0863">Zinc-finger</keyword>
<dbReference type="GO" id="GO:0005783">
    <property type="term" value="C:endoplasmic reticulum"/>
    <property type="evidence" value="ECO:0007669"/>
    <property type="project" value="TreeGrafter"/>
</dbReference>
<reference evidence="4" key="1">
    <citation type="submission" date="2020-03" db="EMBL/GenBank/DDBJ databases">
        <title>A high-quality chromosome-level genome assembly of a woody plant with both climbing and erect habits, Rhamnella rubrinervis.</title>
        <authorList>
            <person name="Lu Z."/>
            <person name="Yang Y."/>
            <person name="Zhu X."/>
            <person name="Sun Y."/>
        </authorList>
    </citation>
    <scope>NUCLEOTIDE SEQUENCE</scope>
    <source>
        <strain evidence="4">BYM</strain>
        <tissue evidence="4">Leaf</tissue>
    </source>
</reference>
<dbReference type="AlphaFoldDB" id="A0A8K0HK12"/>
<dbReference type="PANTHER" id="PTHR15302">
    <property type="entry name" value="E3 UBIQUITIN-PROTEIN LIGASE RNF103"/>
    <property type="match status" value="1"/>
</dbReference>
<evidence type="ECO:0000259" key="3">
    <source>
        <dbReference type="PROSITE" id="PS50089"/>
    </source>
</evidence>
<dbReference type="InterPro" id="IPR001841">
    <property type="entry name" value="Znf_RING"/>
</dbReference>
<evidence type="ECO:0000256" key="2">
    <source>
        <dbReference type="SAM" id="MobiDB-lite"/>
    </source>
</evidence>
<evidence type="ECO:0000313" key="4">
    <source>
        <dbReference type="EMBL" id="KAF3453028.1"/>
    </source>
</evidence>
<dbReference type="FunFam" id="3.30.40.10:FF:000611">
    <property type="entry name" value="Zinc finger family protein"/>
    <property type="match status" value="1"/>
</dbReference>
<dbReference type="EMBL" id="VOIH02000002">
    <property type="protein sequence ID" value="KAF3453028.1"/>
    <property type="molecule type" value="Genomic_DNA"/>
</dbReference>
<dbReference type="PANTHER" id="PTHR15302:SF0">
    <property type="entry name" value="E3 UBIQUITIN-PROTEIN LIGASE RNF103"/>
    <property type="match status" value="1"/>
</dbReference>
<dbReference type="GO" id="GO:0016567">
    <property type="term" value="P:protein ubiquitination"/>
    <property type="evidence" value="ECO:0007669"/>
    <property type="project" value="InterPro"/>
</dbReference>